<evidence type="ECO:0000256" key="7">
    <source>
        <dbReference type="ARBA" id="ARBA00049442"/>
    </source>
</evidence>
<evidence type="ECO:0000256" key="2">
    <source>
        <dbReference type="ARBA" id="ARBA00012962"/>
    </source>
</evidence>
<comment type="caution">
    <text evidence="8">Lacks conserved residue(s) required for the propagation of feature annotation.</text>
</comment>
<reference evidence="12 13" key="1">
    <citation type="submission" date="2018-04" db="EMBL/GenBank/DDBJ databases">
        <title>Massilia violaceinigra sp. nov., a novel purple-pigmented bacterium isolated from Tianshan glacier, Xinjiang, China.</title>
        <authorList>
            <person name="Wang H."/>
        </authorList>
    </citation>
    <scope>NUCLEOTIDE SEQUENCE [LARGE SCALE GENOMIC DNA]</scope>
    <source>
        <strain evidence="12 13">B448-2</strain>
    </source>
</reference>
<dbReference type="InterPro" id="IPR046346">
    <property type="entry name" value="Aminoacid_DH-like_N_sf"/>
</dbReference>
<dbReference type="InterPro" id="IPR022893">
    <property type="entry name" value="Shikimate_DH_fam"/>
</dbReference>
<dbReference type="InterPro" id="IPR013708">
    <property type="entry name" value="Shikimate_DH-bd_N"/>
</dbReference>
<dbReference type="SUPFAM" id="SSF53223">
    <property type="entry name" value="Aminoacid dehydrogenase-like, N-terminal domain"/>
    <property type="match status" value="1"/>
</dbReference>
<dbReference type="FunFam" id="3.40.50.10860:FF:000006">
    <property type="entry name" value="Shikimate dehydrogenase (NADP(+))"/>
    <property type="match status" value="1"/>
</dbReference>
<dbReference type="NCBIfam" id="TIGR00507">
    <property type="entry name" value="aroE"/>
    <property type="match status" value="1"/>
</dbReference>
<evidence type="ECO:0000313" key="13">
    <source>
        <dbReference type="Proteomes" id="UP000241421"/>
    </source>
</evidence>
<dbReference type="Proteomes" id="UP000241421">
    <property type="component" value="Unassembled WGS sequence"/>
</dbReference>
<dbReference type="GO" id="GO:0019632">
    <property type="term" value="P:shikimate metabolic process"/>
    <property type="evidence" value="ECO:0007669"/>
    <property type="project" value="InterPro"/>
</dbReference>
<keyword evidence="4 8" id="KW-0521">NADP</keyword>
<evidence type="ECO:0000256" key="5">
    <source>
        <dbReference type="ARBA" id="ARBA00023002"/>
    </source>
</evidence>
<feature type="binding site" evidence="8">
    <location>
        <position position="272"/>
    </location>
    <ligand>
        <name>shikimate</name>
        <dbReference type="ChEBI" id="CHEBI:36208"/>
    </ligand>
</feature>
<dbReference type="GO" id="GO:0009423">
    <property type="term" value="P:chorismate biosynthetic process"/>
    <property type="evidence" value="ECO:0007669"/>
    <property type="project" value="UniProtKB-UniRule"/>
</dbReference>
<dbReference type="PANTHER" id="PTHR21089">
    <property type="entry name" value="SHIKIMATE DEHYDROGENASE"/>
    <property type="match status" value="1"/>
</dbReference>
<dbReference type="OrthoDB" id="9776868at2"/>
<feature type="binding site" evidence="8">
    <location>
        <position position="126"/>
    </location>
    <ligand>
        <name>shikimate</name>
        <dbReference type="ChEBI" id="CHEBI:36208"/>
    </ligand>
</feature>
<evidence type="ECO:0000259" key="10">
    <source>
        <dbReference type="Pfam" id="PF08501"/>
    </source>
</evidence>
<evidence type="ECO:0000256" key="3">
    <source>
        <dbReference type="ARBA" id="ARBA00022605"/>
    </source>
</evidence>
<dbReference type="Gene3D" id="3.40.50.10860">
    <property type="entry name" value="Leucine Dehydrogenase, chain A, domain 1"/>
    <property type="match status" value="1"/>
</dbReference>
<evidence type="ECO:0000259" key="11">
    <source>
        <dbReference type="Pfam" id="PF18317"/>
    </source>
</evidence>
<dbReference type="InterPro" id="IPR011342">
    <property type="entry name" value="Shikimate_DH"/>
</dbReference>
<dbReference type="GO" id="GO:0004764">
    <property type="term" value="F:shikimate 3-dehydrogenase (NADP+) activity"/>
    <property type="evidence" value="ECO:0007669"/>
    <property type="project" value="UniProtKB-UniRule"/>
</dbReference>
<protein>
    <recommendedName>
        <fullName evidence="2 8">Shikimate dehydrogenase (NADP(+))</fullName>
        <shortName evidence="8">SDH</shortName>
        <ecNumber evidence="2 8">1.1.1.25</ecNumber>
    </recommendedName>
</protein>
<evidence type="ECO:0000256" key="4">
    <source>
        <dbReference type="ARBA" id="ARBA00022857"/>
    </source>
</evidence>
<feature type="domain" description="Shikimate dehydrogenase substrate binding N-terminal" evidence="10">
    <location>
        <begin position="31"/>
        <end position="113"/>
    </location>
</feature>
<dbReference type="PANTHER" id="PTHR21089:SF1">
    <property type="entry name" value="BIFUNCTIONAL 3-DEHYDROQUINATE DEHYDRATASE_SHIKIMATE DEHYDROGENASE, CHLOROPLASTIC"/>
    <property type="match status" value="1"/>
</dbReference>
<keyword evidence="3 8" id="KW-0028">Amino-acid biosynthesis</keyword>
<dbReference type="Pfam" id="PF01488">
    <property type="entry name" value="Shikimate_DH"/>
    <property type="match status" value="1"/>
</dbReference>
<dbReference type="NCBIfam" id="NF001310">
    <property type="entry name" value="PRK00258.1-2"/>
    <property type="match status" value="1"/>
</dbReference>
<feature type="domain" description="Quinate/shikimate 5-dehydrogenase/glutamyl-tRNA reductase" evidence="9">
    <location>
        <begin position="141"/>
        <end position="220"/>
    </location>
</feature>
<keyword evidence="13" id="KW-1185">Reference proteome</keyword>
<feature type="binding site" evidence="8">
    <location>
        <position position="242"/>
    </location>
    <ligand>
        <name>NADP(+)</name>
        <dbReference type="ChEBI" id="CHEBI:58349"/>
    </ligand>
</feature>
<dbReference type="GO" id="GO:0005829">
    <property type="term" value="C:cytosol"/>
    <property type="evidence" value="ECO:0007669"/>
    <property type="project" value="TreeGrafter"/>
</dbReference>
<feature type="binding site" evidence="8">
    <location>
        <begin position="151"/>
        <end position="155"/>
    </location>
    <ligand>
        <name>NADP(+)</name>
        <dbReference type="ChEBI" id="CHEBI:58349"/>
    </ligand>
</feature>
<gene>
    <name evidence="8" type="primary">aroE</name>
    <name evidence="12" type="ORF">C7C56_002610</name>
</gene>
<feature type="active site" description="Proton acceptor" evidence="8">
    <location>
        <position position="90"/>
    </location>
</feature>
<comment type="catalytic activity">
    <reaction evidence="7 8">
        <text>shikimate + NADP(+) = 3-dehydroshikimate + NADPH + H(+)</text>
        <dbReference type="Rhea" id="RHEA:17737"/>
        <dbReference type="ChEBI" id="CHEBI:15378"/>
        <dbReference type="ChEBI" id="CHEBI:16630"/>
        <dbReference type="ChEBI" id="CHEBI:36208"/>
        <dbReference type="ChEBI" id="CHEBI:57783"/>
        <dbReference type="ChEBI" id="CHEBI:58349"/>
        <dbReference type="EC" id="1.1.1.25"/>
    </reaction>
</comment>
<dbReference type="InterPro" id="IPR006151">
    <property type="entry name" value="Shikm_DH/Glu-tRNA_Rdtase"/>
</dbReference>
<sequence length="303" mass="30495">MTAGRGAAGPVDPAGAVGAVDAVDAVDHYGVIGHPVAHSKSPEIHAAFARQTGQRIAYARCPAPLDGFAATVRALREQGYKGLNVTVPFKLEAADLADSLSARARAAGAVNTLLFSDAGIEGENTDGAGLVADIVDNAGLALAGRRILLLGAGGAARGALLPLLHQGPDQIVIANRGAASAHALAAHFGAHAGRAGQVQGCAMDAIDGAFDLVINATSASLAAAVPAVPAGAFKPGALALDMMYGREPTPFMAFAAGHGAIARDGLGMLVGQAAEAFYLWRGVRPDARAVLEQLRAQAALDPR</sequence>
<dbReference type="InterPro" id="IPR036291">
    <property type="entry name" value="NAD(P)-bd_dom_sf"/>
</dbReference>
<accession>A0A2U2I688</accession>
<evidence type="ECO:0000256" key="1">
    <source>
        <dbReference type="ARBA" id="ARBA00004871"/>
    </source>
</evidence>
<feature type="binding site" evidence="8">
    <location>
        <begin position="39"/>
        <end position="41"/>
    </location>
    <ligand>
        <name>shikimate</name>
        <dbReference type="ChEBI" id="CHEBI:36208"/>
    </ligand>
</feature>
<comment type="function">
    <text evidence="8">Involved in the biosynthesis of the chorismate, which leads to the biosynthesis of aromatic amino acids. Catalyzes the reversible NADPH linked reduction of 3-dehydroshikimate (DHSA) to yield shikimate (SA).</text>
</comment>
<feature type="binding site" evidence="8">
    <location>
        <position position="244"/>
    </location>
    <ligand>
        <name>shikimate</name>
        <dbReference type="ChEBI" id="CHEBI:36208"/>
    </ligand>
</feature>
<dbReference type="Gene3D" id="3.40.50.720">
    <property type="entry name" value="NAD(P)-binding Rossmann-like Domain"/>
    <property type="match status" value="1"/>
</dbReference>
<comment type="similarity">
    <text evidence="8">Belongs to the shikimate dehydrogenase family.</text>
</comment>
<feature type="domain" description="SDH C-terminal" evidence="11">
    <location>
        <begin position="265"/>
        <end position="295"/>
    </location>
</feature>
<proteinExistence type="inferred from homology"/>
<dbReference type="HAMAP" id="MF_00222">
    <property type="entry name" value="Shikimate_DH_AroE"/>
    <property type="match status" value="1"/>
</dbReference>
<dbReference type="GO" id="GO:0050661">
    <property type="term" value="F:NADP binding"/>
    <property type="evidence" value="ECO:0007669"/>
    <property type="project" value="InterPro"/>
</dbReference>
<dbReference type="Pfam" id="PF18317">
    <property type="entry name" value="SDH_C"/>
    <property type="match status" value="1"/>
</dbReference>
<dbReference type="GO" id="GO:0009073">
    <property type="term" value="P:aromatic amino acid family biosynthetic process"/>
    <property type="evidence" value="ECO:0007669"/>
    <property type="project" value="UniProtKB-KW"/>
</dbReference>
<dbReference type="AlphaFoldDB" id="A0A2U2I688"/>
<keyword evidence="5 8" id="KW-0560">Oxidoreductase</keyword>
<dbReference type="SUPFAM" id="SSF51735">
    <property type="entry name" value="NAD(P)-binding Rossmann-fold domains"/>
    <property type="match status" value="1"/>
</dbReference>
<dbReference type="EC" id="1.1.1.25" evidence="2 8"/>
<comment type="pathway">
    <text evidence="1 8">Metabolic intermediate biosynthesis; chorismate biosynthesis; chorismate from D-erythrose 4-phosphate and phosphoenolpyruvate: step 4/7.</text>
</comment>
<comment type="caution">
    <text evidence="12">The sequence shown here is derived from an EMBL/GenBank/DDBJ whole genome shotgun (WGS) entry which is preliminary data.</text>
</comment>
<organism evidence="12 13">
    <name type="scientific">Massilia glaciei</name>
    <dbReference type="NCBI Taxonomy" id="1524097"/>
    <lineage>
        <taxon>Bacteria</taxon>
        <taxon>Pseudomonadati</taxon>
        <taxon>Pseudomonadota</taxon>
        <taxon>Betaproteobacteria</taxon>
        <taxon>Burkholderiales</taxon>
        <taxon>Oxalobacteraceae</taxon>
        <taxon>Telluria group</taxon>
        <taxon>Massilia</taxon>
    </lineage>
</organism>
<comment type="subunit">
    <text evidence="8">Homodimer.</text>
</comment>
<keyword evidence="6 8" id="KW-0057">Aromatic amino acid biosynthesis</keyword>
<dbReference type="InterPro" id="IPR041121">
    <property type="entry name" value="SDH_C"/>
</dbReference>
<dbReference type="RefSeq" id="WP_106755945.1">
    <property type="nucleotide sequence ID" value="NZ_PXWF02000037.1"/>
</dbReference>
<evidence type="ECO:0000313" key="12">
    <source>
        <dbReference type="EMBL" id="PWF55277.1"/>
    </source>
</evidence>
<feature type="binding site" evidence="8">
    <location>
        <position position="265"/>
    </location>
    <ligand>
        <name>NADP(+)</name>
        <dbReference type="ChEBI" id="CHEBI:58349"/>
    </ligand>
</feature>
<evidence type="ECO:0000256" key="8">
    <source>
        <dbReference type="HAMAP-Rule" id="MF_00222"/>
    </source>
</evidence>
<evidence type="ECO:0000259" key="9">
    <source>
        <dbReference type="Pfam" id="PF01488"/>
    </source>
</evidence>
<dbReference type="EMBL" id="PXWF02000037">
    <property type="protein sequence ID" value="PWF55277.1"/>
    <property type="molecule type" value="Genomic_DNA"/>
</dbReference>
<feature type="binding site" evidence="8">
    <location>
        <position position="111"/>
    </location>
    <ligand>
        <name>shikimate</name>
        <dbReference type="ChEBI" id="CHEBI:36208"/>
    </ligand>
</feature>
<dbReference type="Pfam" id="PF08501">
    <property type="entry name" value="Shikimate_dh_N"/>
    <property type="match status" value="1"/>
</dbReference>
<name>A0A2U2I688_9BURK</name>
<feature type="binding site" evidence="8">
    <location>
        <position position="86"/>
    </location>
    <ligand>
        <name>shikimate</name>
        <dbReference type="ChEBI" id="CHEBI:36208"/>
    </ligand>
</feature>
<dbReference type="UniPathway" id="UPA00053">
    <property type="reaction ID" value="UER00087"/>
</dbReference>
<evidence type="ECO:0000256" key="6">
    <source>
        <dbReference type="ARBA" id="ARBA00023141"/>
    </source>
</evidence>
<dbReference type="GO" id="GO:0008652">
    <property type="term" value="P:amino acid biosynthetic process"/>
    <property type="evidence" value="ECO:0007669"/>
    <property type="project" value="UniProtKB-KW"/>
</dbReference>